<feature type="domain" description="Glycosyl transferase family 1" evidence="1">
    <location>
        <begin position="206"/>
        <end position="369"/>
    </location>
</feature>
<dbReference type="AlphaFoldDB" id="A0AA97ALC8"/>
<feature type="domain" description="Glycosyltransferase subfamily 4-like N-terminal" evidence="2">
    <location>
        <begin position="15"/>
        <end position="186"/>
    </location>
</feature>
<organism evidence="3">
    <name type="scientific">Leptolyngbya sp. NK1-12</name>
    <dbReference type="NCBI Taxonomy" id="2547451"/>
    <lineage>
        <taxon>Bacteria</taxon>
        <taxon>Bacillati</taxon>
        <taxon>Cyanobacteriota</taxon>
        <taxon>Cyanophyceae</taxon>
        <taxon>Leptolyngbyales</taxon>
        <taxon>Leptolyngbyaceae</taxon>
        <taxon>Leptolyngbya group</taxon>
        <taxon>Leptolyngbya</taxon>
    </lineage>
</organism>
<dbReference type="Pfam" id="PF13579">
    <property type="entry name" value="Glyco_trans_4_4"/>
    <property type="match status" value="1"/>
</dbReference>
<sequence length="404" mass="45458">MKVLHVIPSVSPVRGGPSQAVLEMVHALNQQGITTEIVTTNDHGSDLLNVPLEQQICHPLPFSNQTVPTCFFSRFSPRIASIREFSFSAQMTKWLWENIAQYDLVHVHAIFSYPSTIAMAIARLQGIPYIIRPIGQLCEWSLKQGKQKKQLYLNLIEKANLDHSRFLHLTSEQEHLELLKLNVKASSFILPLGFSFSNRIPDARQRIRLHLNLSPDEPIILFLSRLHPKKGLDYLIPALGQLAHHRFTFVLAGSGEPSYEAYVKSLLISNGIYNRTRLTGFVEGEIKNLLLQGSDLFVLTSHSENFGIAVLEAMASGLPVLATPGVALAAEIERYQLGYISQLAISDITSTLETYLTDQKRGNLMGQHAFQFVREHYNWSKIATRLIQIYQTIVEPKSISIVSH</sequence>
<dbReference type="PANTHER" id="PTHR45947">
    <property type="entry name" value="SULFOQUINOVOSYL TRANSFERASE SQD2"/>
    <property type="match status" value="1"/>
</dbReference>
<evidence type="ECO:0000259" key="1">
    <source>
        <dbReference type="Pfam" id="PF00534"/>
    </source>
</evidence>
<accession>A0AA97ALC8</accession>
<gene>
    <name evidence="3" type="ORF">HJG54_30990</name>
</gene>
<dbReference type="RefSeq" id="WP_316436975.1">
    <property type="nucleotide sequence ID" value="NZ_CP053587.1"/>
</dbReference>
<dbReference type="CDD" id="cd03821">
    <property type="entry name" value="GT4_Bme6-like"/>
    <property type="match status" value="1"/>
</dbReference>
<evidence type="ECO:0000313" key="3">
    <source>
        <dbReference type="EMBL" id="WNZ27316.1"/>
    </source>
</evidence>
<dbReference type="PANTHER" id="PTHR45947:SF3">
    <property type="entry name" value="SULFOQUINOVOSYL TRANSFERASE SQD2"/>
    <property type="match status" value="1"/>
</dbReference>
<dbReference type="Gene3D" id="3.40.50.2000">
    <property type="entry name" value="Glycogen Phosphorylase B"/>
    <property type="match status" value="2"/>
</dbReference>
<dbReference type="Pfam" id="PF00534">
    <property type="entry name" value="Glycos_transf_1"/>
    <property type="match status" value="1"/>
</dbReference>
<dbReference type="SUPFAM" id="SSF53756">
    <property type="entry name" value="UDP-Glycosyltransferase/glycogen phosphorylase"/>
    <property type="match status" value="1"/>
</dbReference>
<name>A0AA97ALC8_9CYAN</name>
<dbReference type="GO" id="GO:0016757">
    <property type="term" value="F:glycosyltransferase activity"/>
    <property type="evidence" value="ECO:0007669"/>
    <property type="project" value="InterPro"/>
</dbReference>
<dbReference type="InterPro" id="IPR028098">
    <property type="entry name" value="Glyco_trans_4-like_N"/>
</dbReference>
<reference evidence="3" key="1">
    <citation type="submission" date="2020-05" db="EMBL/GenBank/DDBJ databases">
        <authorList>
            <person name="Zhu T."/>
            <person name="Keshari N."/>
            <person name="Lu X."/>
        </authorList>
    </citation>
    <scope>NUCLEOTIDE SEQUENCE</scope>
    <source>
        <strain evidence="3">NK1-12</strain>
    </source>
</reference>
<evidence type="ECO:0000259" key="2">
    <source>
        <dbReference type="Pfam" id="PF13579"/>
    </source>
</evidence>
<dbReference type="InterPro" id="IPR050194">
    <property type="entry name" value="Glycosyltransferase_grp1"/>
</dbReference>
<protein>
    <submittedName>
        <fullName evidence="3">Glycosyltransferase</fullName>
    </submittedName>
</protein>
<dbReference type="EMBL" id="CP053587">
    <property type="protein sequence ID" value="WNZ27316.1"/>
    <property type="molecule type" value="Genomic_DNA"/>
</dbReference>
<dbReference type="InterPro" id="IPR001296">
    <property type="entry name" value="Glyco_trans_1"/>
</dbReference>
<proteinExistence type="predicted"/>